<reference evidence="7 8" key="1">
    <citation type="submission" date="2019-09" db="EMBL/GenBank/DDBJ databases">
        <title>Distinct polysaccharide growth profiles of human intestinal Prevotella copri isolates.</title>
        <authorList>
            <person name="Fehlner-Peach H."/>
            <person name="Magnabosco C."/>
            <person name="Raghavan V."/>
            <person name="Scher J.U."/>
            <person name="Tett A."/>
            <person name="Cox L.M."/>
            <person name="Gottsegen C."/>
            <person name="Watters A."/>
            <person name="Wiltshire- Gordon J.D."/>
            <person name="Segata N."/>
            <person name="Bonneau R."/>
            <person name="Littman D.R."/>
        </authorList>
    </citation>
    <scope>NUCLEOTIDE SEQUENCE [LARGE SCALE GENOMIC DNA]</scope>
    <source>
        <strain evidence="8">iAA917</strain>
    </source>
</reference>
<dbReference type="EMBL" id="VZAH01000158">
    <property type="protein sequence ID" value="MQP15748.1"/>
    <property type="molecule type" value="Genomic_DNA"/>
</dbReference>
<feature type="transmembrane region" description="Helical" evidence="6">
    <location>
        <begin position="351"/>
        <end position="372"/>
    </location>
</feature>
<comment type="subcellular location">
    <subcellularLocation>
        <location evidence="1">Cell membrane</location>
        <topology evidence="1">Multi-pass membrane protein</topology>
    </subcellularLocation>
</comment>
<dbReference type="PANTHER" id="PTHR30250">
    <property type="entry name" value="PST FAMILY PREDICTED COLANIC ACID TRANSPORTER"/>
    <property type="match status" value="1"/>
</dbReference>
<name>A0A6G1VSC3_9BACT</name>
<feature type="transmembrane region" description="Helical" evidence="6">
    <location>
        <begin position="447"/>
        <end position="464"/>
    </location>
</feature>
<feature type="transmembrane region" description="Helical" evidence="6">
    <location>
        <begin position="192"/>
        <end position="211"/>
    </location>
</feature>
<comment type="caution">
    <text evidence="7">The sequence shown here is derived from an EMBL/GenBank/DDBJ whole genome shotgun (WGS) entry which is preliminary data.</text>
</comment>
<feature type="transmembrane region" description="Helical" evidence="6">
    <location>
        <begin position="103"/>
        <end position="122"/>
    </location>
</feature>
<evidence type="ECO:0000256" key="6">
    <source>
        <dbReference type="SAM" id="Phobius"/>
    </source>
</evidence>
<keyword evidence="4 6" id="KW-1133">Transmembrane helix</keyword>
<evidence type="ECO:0000313" key="7">
    <source>
        <dbReference type="EMBL" id="MQP15748.1"/>
    </source>
</evidence>
<feature type="transmembrane region" description="Helical" evidence="6">
    <location>
        <begin position="232"/>
        <end position="257"/>
    </location>
</feature>
<evidence type="ECO:0000256" key="5">
    <source>
        <dbReference type="ARBA" id="ARBA00023136"/>
    </source>
</evidence>
<evidence type="ECO:0000256" key="2">
    <source>
        <dbReference type="ARBA" id="ARBA00022475"/>
    </source>
</evidence>
<feature type="transmembrane region" description="Helical" evidence="6">
    <location>
        <begin position="165"/>
        <end position="186"/>
    </location>
</feature>
<dbReference type="InterPro" id="IPR050833">
    <property type="entry name" value="Poly_Biosynth_Transport"/>
</dbReference>
<evidence type="ECO:0000256" key="3">
    <source>
        <dbReference type="ARBA" id="ARBA00022692"/>
    </source>
</evidence>
<dbReference type="GO" id="GO:0005886">
    <property type="term" value="C:plasma membrane"/>
    <property type="evidence" value="ECO:0007669"/>
    <property type="project" value="UniProtKB-SubCell"/>
</dbReference>
<dbReference type="Proteomes" id="UP000477980">
    <property type="component" value="Unassembled WGS sequence"/>
</dbReference>
<keyword evidence="3 6" id="KW-0812">Transmembrane</keyword>
<dbReference type="OrthoDB" id="9769862at2"/>
<feature type="transmembrane region" description="Helical" evidence="6">
    <location>
        <begin position="263"/>
        <end position="286"/>
    </location>
</feature>
<keyword evidence="5 6" id="KW-0472">Membrane</keyword>
<proteinExistence type="predicted"/>
<feature type="transmembrane region" description="Helical" evidence="6">
    <location>
        <begin position="470"/>
        <end position="487"/>
    </location>
</feature>
<dbReference type="AlphaFoldDB" id="A0A6G1VSC3"/>
<sequence>MGKTKKMDERLDSEKNSYSHILKYTGLFGGVQGLNMLVGVVRNKFTAMFLGPSGMGLLSLFNSTSNFLSSASNLGIPTSGVRVVSEADTASGIDQAVAQVRSLCLLSAFLGALICALLGPLLNLFTFSWGNHTLHFILLAPTIFFTILTGGETAILKGLGKLKALAVQSSLLALLSLLVSVPIYGYFGEQGILVVLFLLALSQWFLAFWFSRKEKPFRLCFSRSQLIESFPMVRLGLSFVLAGMMSSGAEFLVRAFLNQQGDLAVVGLFNSGITLVLVYGGMIFSVMETDYYPRLSAVKSEERGMVEAENRNLIVNRQLEMNILLMGPIIIAIILLLPIAIPLLYNSQFLGVLGMTQIAAAGLLWKAFYLPLEYIPLSRGEARIFLVQECCCVLLLIVCEIIGYLWYGLDGLGAGIVVAYVLESIGVFVFCHFHYAYRLSFLAGKHLVVHLLNLLLIGGVVWLWDADSWGYWLLGLFLFLDSLAYSLSKIHRSLKQ</sequence>
<accession>A0A6G1VSC3</accession>
<organism evidence="7 8">
    <name type="scientific">Segatella copri</name>
    <dbReference type="NCBI Taxonomy" id="165179"/>
    <lineage>
        <taxon>Bacteria</taxon>
        <taxon>Pseudomonadati</taxon>
        <taxon>Bacteroidota</taxon>
        <taxon>Bacteroidia</taxon>
        <taxon>Bacteroidales</taxon>
        <taxon>Prevotellaceae</taxon>
        <taxon>Segatella</taxon>
    </lineage>
</organism>
<evidence type="ECO:0000313" key="8">
    <source>
        <dbReference type="Proteomes" id="UP000477980"/>
    </source>
</evidence>
<gene>
    <name evidence="7" type="ORF">F7D25_15375</name>
</gene>
<feature type="transmembrane region" description="Helical" evidence="6">
    <location>
        <begin position="323"/>
        <end position="345"/>
    </location>
</feature>
<feature type="transmembrane region" description="Helical" evidence="6">
    <location>
        <begin position="412"/>
        <end position="435"/>
    </location>
</feature>
<evidence type="ECO:0000256" key="1">
    <source>
        <dbReference type="ARBA" id="ARBA00004651"/>
    </source>
</evidence>
<evidence type="ECO:0000256" key="4">
    <source>
        <dbReference type="ARBA" id="ARBA00022989"/>
    </source>
</evidence>
<dbReference type="RefSeq" id="WP_153090185.1">
    <property type="nucleotide sequence ID" value="NZ_VZAH01000158.1"/>
</dbReference>
<keyword evidence="2" id="KW-1003">Cell membrane</keyword>
<feature type="transmembrane region" description="Helical" evidence="6">
    <location>
        <begin position="134"/>
        <end position="156"/>
    </location>
</feature>
<feature type="transmembrane region" description="Helical" evidence="6">
    <location>
        <begin position="384"/>
        <end position="406"/>
    </location>
</feature>
<dbReference type="PANTHER" id="PTHR30250:SF11">
    <property type="entry name" value="O-ANTIGEN TRANSPORTER-RELATED"/>
    <property type="match status" value="1"/>
</dbReference>
<evidence type="ECO:0008006" key="9">
    <source>
        <dbReference type="Google" id="ProtNLM"/>
    </source>
</evidence>
<protein>
    <recommendedName>
        <fullName evidence="9">Oligosaccharide flippase family protein</fullName>
    </recommendedName>
</protein>